<feature type="domain" description="C2H2-type" evidence="1">
    <location>
        <begin position="10"/>
        <end position="32"/>
    </location>
</feature>
<evidence type="ECO:0000313" key="3">
    <source>
        <dbReference type="Proteomes" id="UP001162001"/>
    </source>
</evidence>
<dbReference type="Gene3D" id="3.30.160.60">
    <property type="entry name" value="Classic Zinc Finger"/>
    <property type="match status" value="1"/>
</dbReference>
<sequence>MEKKEFKYVCDKCNFKCNTKARWENHIKTELHKTGTRKKRKDYKQPMKCEYCEYETKNITTLKIHKLNKHSTNEDREKGFTYYCKPCDFGSFSEDSMKIHNDTNKHKQCAKH</sequence>
<reference evidence="2 3" key="1">
    <citation type="submission" date="2020-04" db="EMBL/GenBank/DDBJ databases">
        <title>Advantages and limits of metagenomic assembly and binning of a giant virus.</title>
        <authorList>
            <person name="Schulz F."/>
            <person name="Andreani J."/>
            <person name="Francis R."/>
            <person name="Boudjemaa H."/>
            <person name="Bou Khalil J.Y."/>
            <person name="Lee J."/>
            <person name="La Scola B."/>
            <person name="Woyke T."/>
        </authorList>
    </citation>
    <scope>NUCLEOTIDE SEQUENCE [LARGE SCALE GENOMIC DNA]</scope>
    <source>
        <strain evidence="2 3">FV1/VV64</strain>
    </source>
</reference>
<evidence type="ECO:0000259" key="1">
    <source>
        <dbReference type="PROSITE" id="PS00028"/>
    </source>
</evidence>
<protein>
    <submittedName>
        <fullName evidence="2">Zinc finger C2H2-type protein</fullName>
    </submittedName>
</protein>
<organism evidence="2 3">
    <name type="scientific">Fadolivirus FV1/VV64</name>
    <dbReference type="NCBI Taxonomy" id="3070911"/>
    <lineage>
        <taxon>Viruses</taxon>
        <taxon>Varidnaviria</taxon>
        <taxon>Bamfordvirae</taxon>
        <taxon>Nucleocytoviricota</taxon>
        <taxon>Megaviricetes</taxon>
        <taxon>Imitervirales</taxon>
        <taxon>Mimiviridae</taxon>
        <taxon>Klosneuvirinae</taxon>
        <taxon>Fadolivirus</taxon>
        <taxon>Fadolivirus algeromassiliense</taxon>
    </lineage>
</organism>
<dbReference type="PROSITE" id="PS00028">
    <property type="entry name" value="ZINC_FINGER_C2H2_1"/>
    <property type="match status" value="1"/>
</dbReference>
<evidence type="ECO:0000313" key="2">
    <source>
        <dbReference type="EMBL" id="QKF94506.1"/>
    </source>
</evidence>
<dbReference type="InterPro" id="IPR013087">
    <property type="entry name" value="Znf_C2H2_type"/>
</dbReference>
<name>A0A7D3QWF4_9VIRU</name>
<proteinExistence type="predicted"/>
<gene>
    <name evidence="2" type="ORF">Fadolivirus_1_1048</name>
</gene>
<dbReference type="EMBL" id="MT418680">
    <property type="protein sequence ID" value="QKF94506.1"/>
    <property type="molecule type" value="Genomic_DNA"/>
</dbReference>
<accession>A0A7D3QWF4</accession>
<keyword evidence="3" id="KW-1185">Reference proteome</keyword>
<dbReference type="SMART" id="SM00355">
    <property type="entry name" value="ZnF_C2H2"/>
    <property type="match status" value="3"/>
</dbReference>
<dbReference type="Proteomes" id="UP001162001">
    <property type="component" value="Segment"/>
</dbReference>